<dbReference type="Proteomes" id="UP000054466">
    <property type="component" value="Unassembled WGS sequence"/>
</dbReference>
<feature type="region of interest" description="Disordered" evidence="1">
    <location>
        <begin position="1"/>
        <end position="20"/>
    </location>
</feature>
<evidence type="ECO:0000256" key="1">
    <source>
        <dbReference type="SAM" id="MobiDB-lite"/>
    </source>
</evidence>
<keyword evidence="3" id="KW-1185">Reference proteome</keyword>
<dbReference type="VEuPathDB" id="FungiDB:PV07_11838"/>
<evidence type="ECO:0000313" key="3">
    <source>
        <dbReference type="Proteomes" id="UP000054466"/>
    </source>
</evidence>
<accession>A0A0D2BZA7</accession>
<dbReference type="RefSeq" id="XP_016243871.1">
    <property type="nucleotide sequence ID" value="XM_016399309.1"/>
</dbReference>
<dbReference type="GeneID" id="27351032"/>
<reference evidence="2 3" key="1">
    <citation type="submission" date="2015-01" db="EMBL/GenBank/DDBJ databases">
        <title>The Genome Sequence of Cladophialophora immunda CBS83496.</title>
        <authorList>
            <consortium name="The Broad Institute Genomics Platform"/>
            <person name="Cuomo C."/>
            <person name="de Hoog S."/>
            <person name="Gorbushina A."/>
            <person name="Stielow B."/>
            <person name="Teixiera M."/>
            <person name="Abouelleil A."/>
            <person name="Chapman S.B."/>
            <person name="Priest M."/>
            <person name="Young S.K."/>
            <person name="Wortman J."/>
            <person name="Nusbaum C."/>
            <person name="Birren B."/>
        </authorList>
    </citation>
    <scope>NUCLEOTIDE SEQUENCE [LARGE SCALE GENOMIC DNA]</scope>
    <source>
        <strain evidence="2 3">CBS 83496</strain>
    </source>
</reference>
<protein>
    <recommendedName>
        <fullName evidence="4">EthD domain-containing protein</fullName>
    </recommendedName>
</protein>
<evidence type="ECO:0000313" key="2">
    <source>
        <dbReference type="EMBL" id="KIW23655.1"/>
    </source>
</evidence>
<proteinExistence type="predicted"/>
<evidence type="ECO:0008006" key="4">
    <source>
        <dbReference type="Google" id="ProtNLM"/>
    </source>
</evidence>
<dbReference type="OrthoDB" id="2851338at2759"/>
<gene>
    <name evidence="2" type="ORF">PV07_11838</name>
</gene>
<sequence length="260" mass="28497">MREMSSTPSPVDSTSTSATSTGPVPGLLWVTTSILRKDLPSSLLDAWYEEHIVDVLACPGNGGLFLRYKNIDQTADPYVDPKFAERATPSASEKCIVETLWPNLALVKLSDLAWLTSKQFDDMPRHSKLLPPEPDGSIGSAFSCWNGALRSYETVGKTDDHTGGTSRPKYLLSVQTRTADESIWKALDDKYATLPGFRGSIRYRVVEGLLEFGEPGALPAGIVLYEFDGEAPPSVLADDHHLRADVWELTKEAGDLSLRL</sequence>
<dbReference type="AlphaFoldDB" id="A0A0D2BZA7"/>
<dbReference type="HOGENOM" id="CLU_1081954_0_0_1"/>
<name>A0A0D2BZA7_9EURO</name>
<dbReference type="EMBL" id="KN847046">
    <property type="protein sequence ID" value="KIW23655.1"/>
    <property type="molecule type" value="Genomic_DNA"/>
</dbReference>
<organism evidence="2 3">
    <name type="scientific">Cladophialophora immunda</name>
    <dbReference type="NCBI Taxonomy" id="569365"/>
    <lineage>
        <taxon>Eukaryota</taxon>
        <taxon>Fungi</taxon>
        <taxon>Dikarya</taxon>
        <taxon>Ascomycota</taxon>
        <taxon>Pezizomycotina</taxon>
        <taxon>Eurotiomycetes</taxon>
        <taxon>Chaetothyriomycetidae</taxon>
        <taxon>Chaetothyriales</taxon>
        <taxon>Herpotrichiellaceae</taxon>
        <taxon>Cladophialophora</taxon>
    </lineage>
</organism>